<dbReference type="InterPro" id="IPR044152">
    <property type="entry name" value="YqjM-like"/>
</dbReference>
<dbReference type="STRING" id="546871.SAMN04488543_4370"/>
<evidence type="ECO:0000256" key="1">
    <source>
        <dbReference type="ARBA" id="ARBA00001917"/>
    </source>
</evidence>
<protein>
    <submittedName>
        <fullName evidence="7">2,4-dienoyl-CoA reductase</fullName>
    </submittedName>
</protein>
<evidence type="ECO:0000256" key="2">
    <source>
        <dbReference type="ARBA" id="ARBA00022630"/>
    </source>
</evidence>
<name>A0A1H2ABV4_9ACTN</name>
<dbReference type="AlphaFoldDB" id="A0A1H2ABV4"/>
<dbReference type="Proteomes" id="UP000199092">
    <property type="component" value="Chromosome I"/>
</dbReference>
<feature type="domain" description="NADH:flavin oxidoreductase/NADH oxidase N-terminal" evidence="6">
    <location>
        <begin position="24"/>
        <end position="361"/>
    </location>
</feature>
<sequence length="385" mass="40851">MTERTPTVRNRAWSRPVALDMPALFTPLTLRDLTIPNRVWLAPMCQYSVLAEDGVPTDWHLVHLGSRAQGGFGLIITEATAVVPEGRISPQDTGLWNDEQRDAWAPVVDFVHAQGSTIGVQLAHAGRKASTYRGFPGEPTGTVAEDEGGWTSVGPGTDAFPGYSAPRALTTADLPGVVTAFADAARRADEAGFDVVEVHAAHGYLLHQFLSPLSNTRTDGYGGGFAGRTRLLLEVVDAVRAVWPDGKPLFVRISATDWTEGGWDGDDSVRLAGVLKDRGVDLVDVSTGGNVTADIPVGPGYQLPFSAAVRSQAGVPTGAVGLITTPQQAEEVLASGQADSVLLARAALREPSWPLRAAAELGLTWREAPYPAAYARGTWDDVRAA</sequence>
<evidence type="ECO:0000256" key="4">
    <source>
        <dbReference type="ARBA" id="ARBA00022857"/>
    </source>
</evidence>
<keyword evidence="2" id="KW-0285">Flavoprotein</keyword>
<evidence type="ECO:0000313" key="8">
    <source>
        <dbReference type="Proteomes" id="UP000199092"/>
    </source>
</evidence>
<keyword evidence="5" id="KW-0560">Oxidoreductase</keyword>
<accession>A0A1H2ABV4</accession>
<evidence type="ECO:0000256" key="3">
    <source>
        <dbReference type="ARBA" id="ARBA00022643"/>
    </source>
</evidence>
<evidence type="ECO:0000259" key="6">
    <source>
        <dbReference type="Pfam" id="PF00724"/>
    </source>
</evidence>
<dbReference type="GO" id="GO:0010181">
    <property type="term" value="F:FMN binding"/>
    <property type="evidence" value="ECO:0007669"/>
    <property type="project" value="InterPro"/>
</dbReference>
<evidence type="ECO:0000313" key="7">
    <source>
        <dbReference type="EMBL" id="SDT43428.1"/>
    </source>
</evidence>
<keyword evidence="3" id="KW-0288">FMN</keyword>
<dbReference type="GO" id="GO:0050661">
    <property type="term" value="F:NADP binding"/>
    <property type="evidence" value="ECO:0007669"/>
    <property type="project" value="InterPro"/>
</dbReference>
<dbReference type="EMBL" id="LT629749">
    <property type="protein sequence ID" value="SDT43428.1"/>
    <property type="molecule type" value="Genomic_DNA"/>
</dbReference>
<dbReference type="PANTHER" id="PTHR43303:SF4">
    <property type="entry name" value="NADPH DEHYDROGENASE C23G7.10C-RELATED"/>
    <property type="match status" value="1"/>
</dbReference>
<dbReference type="Pfam" id="PF00724">
    <property type="entry name" value="Oxidored_FMN"/>
    <property type="match status" value="1"/>
</dbReference>
<reference evidence="7 8" key="1">
    <citation type="submission" date="2016-10" db="EMBL/GenBank/DDBJ databases">
        <authorList>
            <person name="de Groot N.N."/>
        </authorList>
    </citation>
    <scope>NUCLEOTIDE SEQUENCE [LARGE SCALE GENOMIC DNA]</scope>
    <source>
        <strain evidence="7 8">DSM 21741</strain>
    </source>
</reference>
<gene>
    <name evidence="7" type="ORF">SAMN04488543_4370</name>
</gene>
<dbReference type="PANTHER" id="PTHR43303">
    <property type="entry name" value="NADPH DEHYDROGENASE C23G7.10C-RELATED"/>
    <property type="match status" value="1"/>
</dbReference>
<organism evidence="7 8">
    <name type="scientific">Friedmanniella luteola</name>
    <dbReference type="NCBI Taxonomy" id="546871"/>
    <lineage>
        <taxon>Bacteria</taxon>
        <taxon>Bacillati</taxon>
        <taxon>Actinomycetota</taxon>
        <taxon>Actinomycetes</taxon>
        <taxon>Propionibacteriales</taxon>
        <taxon>Nocardioidaceae</taxon>
        <taxon>Friedmanniella</taxon>
    </lineage>
</organism>
<dbReference type="Gene3D" id="3.20.20.70">
    <property type="entry name" value="Aldolase class I"/>
    <property type="match status" value="1"/>
</dbReference>
<dbReference type="CDD" id="cd02932">
    <property type="entry name" value="OYE_YqiM_FMN"/>
    <property type="match status" value="1"/>
</dbReference>
<dbReference type="SUPFAM" id="SSF51395">
    <property type="entry name" value="FMN-linked oxidoreductases"/>
    <property type="match status" value="1"/>
</dbReference>
<dbReference type="InterPro" id="IPR001155">
    <property type="entry name" value="OxRdtase_FMN_N"/>
</dbReference>
<keyword evidence="8" id="KW-1185">Reference proteome</keyword>
<dbReference type="GO" id="GO:0003959">
    <property type="term" value="F:NADPH dehydrogenase activity"/>
    <property type="evidence" value="ECO:0007669"/>
    <property type="project" value="InterPro"/>
</dbReference>
<dbReference type="InterPro" id="IPR013785">
    <property type="entry name" value="Aldolase_TIM"/>
</dbReference>
<evidence type="ECO:0000256" key="5">
    <source>
        <dbReference type="ARBA" id="ARBA00023002"/>
    </source>
</evidence>
<keyword evidence="4" id="KW-0521">NADP</keyword>
<proteinExistence type="predicted"/>
<comment type="cofactor">
    <cofactor evidence="1">
        <name>FMN</name>
        <dbReference type="ChEBI" id="CHEBI:58210"/>
    </cofactor>
</comment>